<dbReference type="SUPFAM" id="SSF51998">
    <property type="entry name" value="PFL-like glycyl radical enzymes"/>
    <property type="match status" value="1"/>
</dbReference>
<protein>
    <recommendedName>
        <fullName evidence="3">Glycine radical enzyme, YjjI family</fullName>
    </recommendedName>
</protein>
<comment type="caution">
    <text evidence="1">The sequence shown here is derived from an EMBL/GenBank/DDBJ whole genome shotgun (WGS) entry which is preliminary data.</text>
</comment>
<dbReference type="Pfam" id="PF11230">
    <property type="entry name" value="YjjI-like"/>
    <property type="match status" value="1"/>
</dbReference>
<dbReference type="Proteomes" id="UP000075531">
    <property type="component" value="Unassembled WGS sequence"/>
</dbReference>
<accession>A0A151B6B2</accession>
<dbReference type="STRING" id="1121338.CLTEP_06220"/>
<organism evidence="1 2">
    <name type="scientific">Clostridium tepidiprofundi DSM 19306</name>
    <dbReference type="NCBI Taxonomy" id="1121338"/>
    <lineage>
        <taxon>Bacteria</taxon>
        <taxon>Bacillati</taxon>
        <taxon>Bacillota</taxon>
        <taxon>Clostridia</taxon>
        <taxon>Eubacteriales</taxon>
        <taxon>Clostridiaceae</taxon>
        <taxon>Clostridium</taxon>
    </lineage>
</organism>
<keyword evidence="2" id="KW-1185">Reference proteome</keyword>
<sequence length="513" mass="58502">MNKKVLEVSLEKFTPQGDEENMEIIKSRKITYQQKVLELARKAENSLNVLNITKNVQQYRDEGIICDLFEGNAPYRPRYVVPDYARFMKNGSKFLELSAPKNIWEATNNLLILYKHVPSITSFPVYIGNIDYLLEPFINDEKEAYNAIKLFLIHIDRTITDSFCHANIGPLDTKAGRMILDIQREIQTSIPNISLKYSKNTPDSFAISAINTAFATAKPSFANNEIFENEFGTEYAIASCYNGLPIGGGSFTLVRLNLAGLAKKTKYKKEFLNVLLPDAVERMASYMDERIKFLVEESNFFEGSFLVKEGLISKDRFTAMFGMFGLAECVNHFIDSDRLEDRFGHSEMADNIGLEIIERLYEEVNKHYNEYCKFSNGKFLLHAQVGIDSDEGISPGCRIPIGEEPELYKHLLQSSKFHKFFPSGIGDVFAFEKTAKNNPQYVLDIIKGAFKENMRYISFYASDSDVIRITGYLVKRSEMEKLERGEQVLRDTVELGLGSVKNQGILSRKVRKV</sequence>
<evidence type="ECO:0000313" key="2">
    <source>
        <dbReference type="Proteomes" id="UP000075531"/>
    </source>
</evidence>
<evidence type="ECO:0000313" key="1">
    <source>
        <dbReference type="EMBL" id="KYH35446.1"/>
    </source>
</evidence>
<gene>
    <name evidence="1" type="ORF">CLTEP_06220</name>
</gene>
<evidence type="ECO:0008006" key="3">
    <source>
        <dbReference type="Google" id="ProtNLM"/>
    </source>
</evidence>
<dbReference type="AlphaFoldDB" id="A0A151B6B2"/>
<dbReference type="NCBIfam" id="TIGR04040">
    <property type="entry name" value="glycyl_YjjI"/>
    <property type="match status" value="1"/>
</dbReference>
<dbReference type="EMBL" id="LTBA01000003">
    <property type="protein sequence ID" value="KYH35446.1"/>
    <property type="molecule type" value="Genomic_DNA"/>
</dbReference>
<dbReference type="PATRIC" id="fig|1121338.3.peg.629"/>
<name>A0A151B6B2_9CLOT</name>
<reference evidence="1 2" key="1">
    <citation type="submission" date="2016-02" db="EMBL/GenBank/DDBJ databases">
        <title>Genome sequence of Clostridium tepidiprofundi DSM 19306.</title>
        <authorList>
            <person name="Poehlein A."/>
            <person name="Daniel R."/>
        </authorList>
    </citation>
    <scope>NUCLEOTIDE SEQUENCE [LARGE SCALE GENOMIC DNA]</scope>
    <source>
        <strain evidence="1 2">DSM 19306</strain>
    </source>
</reference>
<dbReference type="InterPro" id="IPR016905">
    <property type="entry name" value="Glycyl_radical_YjjI-like"/>
</dbReference>
<dbReference type="PIRSF" id="PIRSF028991">
    <property type="entry name" value="Glycl_rad_HI0521_prd"/>
    <property type="match status" value="1"/>
</dbReference>
<dbReference type="Gene3D" id="3.20.70.20">
    <property type="match status" value="1"/>
</dbReference>
<proteinExistence type="predicted"/>